<dbReference type="EMBL" id="JBBWWQ010000019">
    <property type="protein sequence ID" value="KAK8918272.1"/>
    <property type="molecule type" value="Genomic_DNA"/>
</dbReference>
<evidence type="ECO:0000313" key="2">
    <source>
        <dbReference type="EMBL" id="KAK8918272.1"/>
    </source>
</evidence>
<name>A0AAP0FVS8_9ASPA</name>
<comment type="caution">
    <text evidence="2">The sequence shown here is derived from an EMBL/GenBank/DDBJ whole genome shotgun (WGS) entry which is preliminary data.</text>
</comment>
<protein>
    <submittedName>
        <fullName evidence="2">Uncharacterized protein</fullName>
    </submittedName>
</protein>
<dbReference type="Proteomes" id="UP001418222">
    <property type="component" value="Unassembled WGS sequence"/>
</dbReference>
<organism evidence="2 3">
    <name type="scientific">Platanthera zijinensis</name>
    <dbReference type="NCBI Taxonomy" id="2320716"/>
    <lineage>
        <taxon>Eukaryota</taxon>
        <taxon>Viridiplantae</taxon>
        <taxon>Streptophyta</taxon>
        <taxon>Embryophyta</taxon>
        <taxon>Tracheophyta</taxon>
        <taxon>Spermatophyta</taxon>
        <taxon>Magnoliopsida</taxon>
        <taxon>Liliopsida</taxon>
        <taxon>Asparagales</taxon>
        <taxon>Orchidaceae</taxon>
        <taxon>Orchidoideae</taxon>
        <taxon>Orchideae</taxon>
        <taxon>Orchidinae</taxon>
        <taxon>Platanthera</taxon>
    </lineage>
</organism>
<accession>A0AAP0FVS8</accession>
<keyword evidence="3" id="KW-1185">Reference proteome</keyword>
<gene>
    <name evidence="2" type="ORF">KSP39_PZI021323</name>
</gene>
<evidence type="ECO:0000313" key="3">
    <source>
        <dbReference type="Proteomes" id="UP001418222"/>
    </source>
</evidence>
<proteinExistence type="predicted"/>
<evidence type="ECO:0000256" key="1">
    <source>
        <dbReference type="SAM" id="MobiDB-lite"/>
    </source>
</evidence>
<reference evidence="2 3" key="1">
    <citation type="journal article" date="2022" name="Nat. Plants">
        <title>Genomes of leafy and leafless Platanthera orchids illuminate the evolution of mycoheterotrophy.</title>
        <authorList>
            <person name="Li M.H."/>
            <person name="Liu K.W."/>
            <person name="Li Z."/>
            <person name="Lu H.C."/>
            <person name="Ye Q.L."/>
            <person name="Zhang D."/>
            <person name="Wang J.Y."/>
            <person name="Li Y.F."/>
            <person name="Zhong Z.M."/>
            <person name="Liu X."/>
            <person name="Yu X."/>
            <person name="Liu D.K."/>
            <person name="Tu X.D."/>
            <person name="Liu B."/>
            <person name="Hao Y."/>
            <person name="Liao X.Y."/>
            <person name="Jiang Y.T."/>
            <person name="Sun W.H."/>
            <person name="Chen J."/>
            <person name="Chen Y.Q."/>
            <person name="Ai Y."/>
            <person name="Zhai J.W."/>
            <person name="Wu S.S."/>
            <person name="Zhou Z."/>
            <person name="Hsiao Y.Y."/>
            <person name="Wu W.L."/>
            <person name="Chen Y.Y."/>
            <person name="Lin Y.F."/>
            <person name="Hsu J.L."/>
            <person name="Li C.Y."/>
            <person name="Wang Z.W."/>
            <person name="Zhao X."/>
            <person name="Zhong W.Y."/>
            <person name="Ma X.K."/>
            <person name="Ma L."/>
            <person name="Huang J."/>
            <person name="Chen G.Z."/>
            <person name="Huang M.Z."/>
            <person name="Huang L."/>
            <person name="Peng D.H."/>
            <person name="Luo Y.B."/>
            <person name="Zou S.Q."/>
            <person name="Chen S.P."/>
            <person name="Lan S."/>
            <person name="Tsai W.C."/>
            <person name="Van de Peer Y."/>
            <person name="Liu Z.J."/>
        </authorList>
    </citation>
    <scope>NUCLEOTIDE SEQUENCE [LARGE SCALE GENOMIC DNA]</scope>
    <source>
        <strain evidence="2">Lor287</strain>
    </source>
</reference>
<feature type="region of interest" description="Disordered" evidence="1">
    <location>
        <begin position="271"/>
        <end position="333"/>
    </location>
</feature>
<sequence>MAGTICFPTSGVIRIARHFQHGRRLQAVRSFNILSLHAAFPAPTPALTRVCNGEEPPPLLRLFRCHARRLPVCVSATELICTVTSPPQRLSSRVSAADTRRPRSCAAIAPAPPPIMRRSRSPYVLITSHRFSAARFYFLAPLLRCSIRLPPAGVPATRTHLEATSVARLLQPPRRLPAFPNSALHRGKLSTFGLNNFHRCLASATSVFASPLPPLGLLSLSATPANNNIVSDSDSNYYDELYPPDTTRWSDHQRIDIPGFRLRIPPVPAGLPPEQEWNYDTGLLRRTRRDKGRRSENGGGALAGFGARPSGRTEREEEGSLAESKFGGEAEAREERFASFLPDGAQPSRAPSSRNRPPDGFFAAFFFLTDPAAQHSTASVHQPSSDRPPEDFSTAHFFLTVEPTIPSHLKGMPKKFQKDHI</sequence>
<dbReference type="AlphaFoldDB" id="A0AAP0FVS8"/>